<evidence type="ECO:0008006" key="4">
    <source>
        <dbReference type="Google" id="ProtNLM"/>
    </source>
</evidence>
<sequence length="106" mass="11406">MTAMVDNDTFTRDPLAPYSGQFPLSRTNATGGNTDSPSAPGVRPWNLRHTEPVRRQLGNRPTGTFDPHLQYSLDASGAPLVAADPTAHSVSDQDGDEGANEDWIND</sequence>
<feature type="region of interest" description="Disordered" evidence="1">
    <location>
        <begin position="1"/>
        <end position="47"/>
    </location>
</feature>
<name>A0ABP5SPF7_9PSEU</name>
<evidence type="ECO:0000313" key="3">
    <source>
        <dbReference type="Proteomes" id="UP001501218"/>
    </source>
</evidence>
<organism evidence="2 3">
    <name type="scientific">Saccharopolyspora halophila</name>
    <dbReference type="NCBI Taxonomy" id="405551"/>
    <lineage>
        <taxon>Bacteria</taxon>
        <taxon>Bacillati</taxon>
        <taxon>Actinomycetota</taxon>
        <taxon>Actinomycetes</taxon>
        <taxon>Pseudonocardiales</taxon>
        <taxon>Pseudonocardiaceae</taxon>
        <taxon>Saccharopolyspora</taxon>
    </lineage>
</organism>
<evidence type="ECO:0000313" key="2">
    <source>
        <dbReference type="EMBL" id="GAA2335880.1"/>
    </source>
</evidence>
<comment type="caution">
    <text evidence="2">The sequence shown here is derived from an EMBL/GenBank/DDBJ whole genome shotgun (WGS) entry which is preliminary data.</text>
</comment>
<feature type="region of interest" description="Disordered" evidence="1">
    <location>
        <begin position="76"/>
        <end position="106"/>
    </location>
</feature>
<proteinExistence type="predicted"/>
<gene>
    <name evidence="2" type="ORF">GCM10009854_09730</name>
</gene>
<keyword evidence="3" id="KW-1185">Reference proteome</keyword>
<reference evidence="3" key="1">
    <citation type="journal article" date="2019" name="Int. J. Syst. Evol. Microbiol.">
        <title>The Global Catalogue of Microorganisms (GCM) 10K type strain sequencing project: providing services to taxonomists for standard genome sequencing and annotation.</title>
        <authorList>
            <consortium name="The Broad Institute Genomics Platform"/>
            <consortium name="The Broad Institute Genome Sequencing Center for Infectious Disease"/>
            <person name="Wu L."/>
            <person name="Ma J."/>
        </authorList>
    </citation>
    <scope>NUCLEOTIDE SEQUENCE [LARGE SCALE GENOMIC DNA]</scope>
    <source>
        <strain evidence="3">JCM 16221</strain>
    </source>
</reference>
<accession>A0ABP5SPF7</accession>
<dbReference type="EMBL" id="BAAARA010000002">
    <property type="protein sequence ID" value="GAA2335880.1"/>
    <property type="molecule type" value="Genomic_DNA"/>
</dbReference>
<feature type="compositionally biased region" description="Acidic residues" evidence="1">
    <location>
        <begin position="93"/>
        <end position="106"/>
    </location>
</feature>
<feature type="compositionally biased region" description="Polar residues" evidence="1">
    <location>
        <begin position="22"/>
        <end position="37"/>
    </location>
</feature>
<evidence type="ECO:0000256" key="1">
    <source>
        <dbReference type="SAM" id="MobiDB-lite"/>
    </source>
</evidence>
<protein>
    <recommendedName>
        <fullName evidence="4">ATP-grasp-modified RiPP</fullName>
    </recommendedName>
</protein>
<dbReference type="Proteomes" id="UP001501218">
    <property type="component" value="Unassembled WGS sequence"/>
</dbReference>
<dbReference type="RefSeq" id="WP_344126966.1">
    <property type="nucleotide sequence ID" value="NZ_BAAARA010000002.1"/>
</dbReference>